<dbReference type="PROSITE" id="PS01358">
    <property type="entry name" value="ZF_RANBP2_1"/>
    <property type="match status" value="1"/>
</dbReference>
<dbReference type="InterPro" id="IPR013320">
    <property type="entry name" value="ConA-like_dom_sf"/>
</dbReference>
<dbReference type="Gene3D" id="2.30.30.380">
    <property type="entry name" value="Zn-finger domain of Sec23/24"/>
    <property type="match status" value="1"/>
</dbReference>
<keyword evidence="2 4" id="KW-0863">Zinc-finger</keyword>
<feature type="domain" description="B30.2/SPRY" evidence="6">
    <location>
        <begin position="1069"/>
        <end position="1274"/>
    </location>
</feature>
<keyword evidence="3" id="KW-0862">Zinc</keyword>
<evidence type="ECO:0000256" key="3">
    <source>
        <dbReference type="ARBA" id="ARBA00022833"/>
    </source>
</evidence>
<feature type="region of interest" description="Disordered" evidence="5">
    <location>
        <begin position="834"/>
        <end position="888"/>
    </location>
</feature>
<dbReference type="SMART" id="SM00547">
    <property type="entry name" value="ZnF_RBZ"/>
    <property type="match status" value="1"/>
</dbReference>
<sequence length="1550" mass="175156">SQWNQKLLFVFKLGKRLRQWIINEKQTLQQEHERVITQASEKGEELDLNQIKVSYCVLQSLKHKGEEVGGGGGRLFKQKMLEEKATYEGLCKEIIEKAKFLLSVRPYCRMYMEGLTSDEELPDFSLAVQISRLQSLERHASDTKSELESWKAAFSTWQTLNTVLFYKKQKKGQLGQQTSLPDLLLLELIDSRESDEWKSDKNKISGKRQKCLRSLSARITVMNEWHCPLREFGDKRGPKTEHFLSHIESCGDIIEKSLSKYIDITLNIFLFVCLENEVCLQIMKYDEQTADSPLLIKQQALNSWAVVLTQSEETFVANCKVMDFLHEMLAKYIQTMHKSWAIESSTTMSSYASAQQQSNTASPSTQDANKTALLSTIGIDWSSLPLHQRELNLQLVQHLYTLLSIVLVGFQPQGVKGTLPPTPDDLNLESLQIHVLQHFHEEARDHINLLSSFREKAQSYAHSQSDDSEASAWDIQADIRFTITDFDRSFLQAEDICFTNLVGIRTLTYSSSGSLQSFLKSKDLIHTLTQLLIHGSPRIKRVTLIVLRDILQLMSPTELMNIGILKMLQNQQPLQQSQSNVAKEPQIKKSLSALQFLTKEKELSMFDENTTTTPENPLDFIYYLFETTGALLLVQDDNTLNSHLKHEWSALDHTLRLSAEVKRDLGLDYAMLLRTLTQASEWKHLMIGCIYETLEKAAGIIDLQKGCVVHKRQEEQMTLTESKSATQHYLQVMRLIGCLAVLGGHTERLRPGCRVELKISEEEDDHMIEKGFCLSVSRSSGLCSVLFDNVTKPVTIEIKKVSPKSEISPLGCVQVTKELLSHFLIFTQPVHIDTRDPRKDNHANANVDSNNEEMKRTPITDTNTKTNTTEEEDKPKQDSGKKAPSSPILETELLPTTWICSACTLENPIHSPICDVCSSPNPNPPSQSQTFENDFSFDMHLSQPIISQPSISRPSVQEPKKEEKTIEIPQMVPEPSLDELLFYQLRSLGLKSLCTLLQQPEATKMLLEEKQGDLTRVLPHLLSIATRPMDLDQYRSVEYLEEQEDRLSEILHDKPLKWNERIPKSAAQLTQKQLLKYSPFRMLQVHLPSHLDTESASGITFSRTHEFRIMFKKGQHSIGYCRANNLIPLSIPKYYFEVKILKLGNVSDDISEISAEDTANDEKHWRVAVGLWRGGMNFQGDCGDQSSYGFGATGYAYSTISRQRISAKISEGFEEGDCVGVCWDPEKRAIFFTKNGRVIDSRNAFDDVNGQFYPMVWLQSDSAQVLINLGQEPMKYDFEKLLDPSKLRRLKEENQIQYTEAEIQRRTMAEELVRMMGGAFPLEFAVVTLEQYHDDLAMAADYLLTNASQELDRIVQNLSRSTDPSQNRDENKDDNKHVDEEEQFGLMAFIANNLDDVAGGGGDNSGRAGGRGAAAGDNLLDDEVDAQLPVGLTMEEISANSHFRNQEQAAAAAADNPLRRAAANAAGGAAAAAGANAGANEEEENNRRQIGIGSRLRQQLPPIHLQKVRSGQLLSIWSDAHRICHDSWQKEWKRLQGKTGIVHSVDVNNS</sequence>
<evidence type="ECO:0000256" key="2">
    <source>
        <dbReference type="ARBA" id="ARBA00022771"/>
    </source>
</evidence>
<evidence type="ECO:0000313" key="8">
    <source>
        <dbReference type="EMBL" id="ETO22615.1"/>
    </source>
</evidence>
<accession>X6N8K2</accession>
<evidence type="ECO:0000259" key="7">
    <source>
        <dbReference type="PROSITE" id="PS50199"/>
    </source>
</evidence>
<dbReference type="EMBL" id="ASPP01010594">
    <property type="protein sequence ID" value="ETO22615.1"/>
    <property type="molecule type" value="Genomic_DNA"/>
</dbReference>
<dbReference type="OrthoDB" id="25503at2759"/>
<evidence type="ECO:0000256" key="5">
    <source>
        <dbReference type="SAM" id="MobiDB-lite"/>
    </source>
</evidence>
<dbReference type="SMART" id="SM00449">
    <property type="entry name" value="SPRY"/>
    <property type="match status" value="1"/>
</dbReference>
<proteinExistence type="predicted"/>
<dbReference type="CDD" id="cd12885">
    <property type="entry name" value="SPRY_RanBP_like"/>
    <property type="match status" value="1"/>
</dbReference>
<dbReference type="PROSITE" id="PS50199">
    <property type="entry name" value="ZF_RANBP2_2"/>
    <property type="match status" value="1"/>
</dbReference>
<evidence type="ECO:0000256" key="1">
    <source>
        <dbReference type="ARBA" id="ARBA00022723"/>
    </source>
</evidence>
<dbReference type="GO" id="GO:0008270">
    <property type="term" value="F:zinc ion binding"/>
    <property type="evidence" value="ECO:0007669"/>
    <property type="project" value="UniProtKB-KW"/>
</dbReference>
<feature type="non-terminal residue" evidence="8">
    <location>
        <position position="1"/>
    </location>
</feature>
<evidence type="ECO:0000313" key="9">
    <source>
        <dbReference type="Proteomes" id="UP000023152"/>
    </source>
</evidence>
<reference evidence="8 9" key="1">
    <citation type="journal article" date="2013" name="Curr. Biol.">
        <title>The Genome of the Foraminiferan Reticulomyxa filosa.</title>
        <authorList>
            <person name="Glockner G."/>
            <person name="Hulsmann N."/>
            <person name="Schleicher M."/>
            <person name="Noegel A.A."/>
            <person name="Eichinger L."/>
            <person name="Gallinger C."/>
            <person name="Pawlowski J."/>
            <person name="Sierra R."/>
            <person name="Euteneuer U."/>
            <person name="Pillet L."/>
            <person name="Moustafa A."/>
            <person name="Platzer M."/>
            <person name="Groth M."/>
            <person name="Szafranski K."/>
            <person name="Schliwa M."/>
        </authorList>
    </citation>
    <scope>NUCLEOTIDE SEQUENCE [LARGE SCALE GENOMIC DNA]</scope>
</reference>
<dbReference type="InterPro" id="IPR043136">
    <property type="entry name" value="B30.2/SPRY_sf"/>
</dbReference>
<dbReference type="InterPro" id="IPR003877">
    <property type="entry name" value="SPRY_dom"/>
</dbReference>
<dbReference type="InterPro" id="IPR044736">
    <property type="entry name" value="Gid1/RanBPM/SPLA_SPRY"/>
</dbReference>
<feature type="domain" description="RanBP2-type" evidence="7">
    <location>
        <begin position="894"/>
        <end position="923"/>
    </location>
</feature>
<dbReference type="InterPro" id="IPR001876">
    <property type="entry name" value="Znf_RanBP2"/>
</dbReference>
<dbReference type="Pfam" id="PF00622">
    <property type="entry name" value="SPRY"/>
    <property type="match status" value="1"/>
</dbReference>
<dbReference type="Proteomes" id="UP000023152">
    <property type="component" value="Unassembled WGS sequence"/>
</dbReference>
<name>X6N8K2_RETFI</name>
<gene>
    <name evidence="8" type="ORF">RFI_14581</name>
</gene>
<dbReference type="InterPro" id="IPR001870">
    <property type="entry name" value="B30.2/SPRY"/>
</dbReference>
<organism evidence="8 9">
    <name type="scientific">Reticulomyxa filosa</name>
    <dbReference type="NCBI Taxonomy" id="46433"/>
    <lineage>
        <taxon>Eukaryota</taxon>
        <taxon>Sar</taxon>
        <taxon>Rhizaria</taxon>
        <taxon>Retaria</taxon>
        <taxon>Foraminifera</taxon>
        <taxon>Monothalamids</taxon>
        <taxon>Reticulomyxidae</taxon>
        <taxon>Reticulomyxa</taxon>
    </lineage>
</organism>
<dbReference type="PROSITE" id="PS50188">
    <property type="entry name" value="B302_SPRY"/>
    <property type="match status" value="1"/>
</dbReference>
<comment type="caution">
    <text evidence="8">The sequence shown here is derived from an EMBL/GenBank/DDBJ whole genome shotgun (WGS) entry which is preliminary data.</text>
</comment>
<evidence type="ECO:0000256" key="4">
    <source>
        <dbReference type="PROSITE-ProRule" id="PRU00322"/>
    </source>
</evidence>
<protein>
    <submittedName>
        <fullName evidence="8">HECT domain-containing family protein</fullName>
    </submittedName>
</protein>
<keyword evidence="1" id="KW-0479">Metal-binding</keyword>
<dbReference type="SUPFAM" id="SSF49899">
    <property type="entry name" value="Concanavalin A-like lectins/glucanases"/>
    <property type="match status" value="1"/>
</dbReference>
<dbReference type="Gene3D" id="2.60.120.920">
    <property type="match status" value="1"/>
</dbReference>
<keyword evidence="9" id="KW-1185">Reference proteome</keyword>
<evidence type="ECO:0000259" key="6">
    <source>
        <dbReference type="PROSITE" id="PS50188"/>
    </source>
</evidence>